<dbReference type="STRING" id="34002.SAMN04489859_103327"/>
<gene>
    <name evidence="1" type="ORF">SAMN04489859_103327</name>
</gene>
<evidence type="ECO:0008006" key="3">
    <source>
        <dbReference type="Google" id="ProtNLM"/>
    </source>
</evidence>
<dbReference type="PANTHER" id="PTHR35333">
    <property type="entry name" value="BETA-LACTAMASE"/>
    <property type="match status" value="1"/>
</dbReference>
<dbReference type="GO" id="GO:0008800">
    <property type="term" value="F:beta-lactamase activity"/>
    <property type="evidence" value="ECO:0007669"/>
    <property type="project" value="InterPro"/>
</dbReference>
<proteinExistence type="predicted"/>
<dbReference type="AlphaFoldDB" id="A0A1H8LRT6"/>
<protein>
    <recommendedName>
        <fullName evidence="3">Beta-lactamase enzyme family protein</fullName>
    </recommendedName>
</protein>
<dbReference type="Proteomes" id="UP000199054">
    <property type="component" value="Unassembled WGS sequence"/>
</dbReference>
<keyword evidence="2" id="KW-1185">Reference proteome</keyword>
<reference evidence="1 2" key="1">
    <citation type="submission" date="2016-10" db="EMBL/GenBank/DDBJ databases">
        <authorList>
            <person name="de Groot N.N."/>
        </authorList>
    </citation>
    <scope>NUCLEOTIDE SEQUENCE [LARGE SCALE GENOMIC DNA]</scope>
    <source>
        <strain evidence="1 2">DSM 8512</strain>
    </source>
</reference>
<accession>A0A1H8LRT6</accession>
<dbReference type="RefSeq" id="WP_244519308.1">
    <property type="nucleotide sequence ID" value="NZ_CP067124.1"/>
</dbReference>
<evidence type="ECO:0000313" key="2">
    <source>
        <dbReference type="Proteomes" id="UP000199054"/>
    </source>
</evidence>
<dbReference type="Gene3D" id="3.40.710.10">
    <property type="entry name" value="DD-peptidase/beta-lactamase superfamily"/>
    <property type="match status" value="1"/>
</dbReference>
<dbReference type="GO" id="GO:0046677">
    <property type="term" value="P:response to antibiotic"/>
    <property type="evidence" value="ECO:0007669"/>
    <property type="project" value="InterPro"/>
</dbReference>
<evidence type="ECO:0000313" key="1">
    <source>
        <dbReference type="EMBL" id="SEO07862.1"/>
    </source>
</evidence>
<organism evidence="1 2">
    <name type="scientific">Paracoccus alcaliphilus</name>
    <dbReference type="NCBI Taxonomy" id="34002"/>
    <lineage>
        <taxon>Bacteria</taxon>
        <taxon>Pseudomonadati</taxon>
        <taxon>Pseudomonadota</taxon>
        <taxon>Alphaproteobacteria</taxon>
        <taxon>Rhodobacterales</taxon>
        <taxon>Paracoccaceae</taxon>
        <taxon>Paracoccus</taxon>
    </lineage>
</organism>
<dbReference type="PANTHER" id="PTHR35333:SF3">
    <property type="entry name" value="BETA-LACTAMASE-TYPE TRANSPEPTIDASE FOLD CONTAINING PROTEIN"/>
    <property type="match status" value="1"/>
</dbReference>
<sequence length="314" mass="35452">MKATEMFFKTDADWSDRCETIATELVDRFADKGLRSDNFGFVALRENNLGQPPDGFAYRGDWRCYPCSLVKVFHLVHALNAIDTGQVVDDDELSRAMRDMILWSSNTGTNYVIDIITETTGDTMLFGADFDDWRDRREGLNRFYTSTPWPEFGPDFAQCNITQKLMDDIRYGREAQYAGSSGQYLNALTPIAGARLFYEIFSGNVPLSVPARQRAQDILLRDRTSVEAALPHFQVDKFLGGGVPDEARLWSKAGQNSWTGDERASYYKHDLIRVDLPGSAPVILCLMTQGKGVCEDHPMAFPEIGQFFCDKLMI</sequence>
<dbReference type="SUPFAM" id="SSF56601">
    <property type="entry name" value="beta-lactamase/transpeptidase-like"/>
    <property type="match status" value="1"/>
</dbReference>
<dbReference type="InterPro" id="IPR012338">
    <property type="entry name" value="Beta-lactam/transpept-like"/>
</dbReference>
<dbReference type="EMBL" id="FODE01000033">
    <property type="protein sequence ID" value="SEO07862.1"/>
    <property type="molecule type" value="Genomic_DNA"/>
</dbReference>
<dbReference type="GO" id="GO:0030655">
    <property type="term" value="P:beta-lactam antibiotic catabolic process"/>
    <property type="evidence" value="ECO:0007669"/>
    <property type="project" value="InterPro"/>
</dbReference>
<name>A0A1H8LRT6_9RHOB</name>
<dbReference type="InterPro" id="IPR000871">
    <property type="entry name" value="Beta-lactam_class-A"/>
</dbReference>